<evidence type="ECO:0000256" key="1">
    <source>
        <dbReference type="SAM" id="Phobius"/>
    </source>
</evidence>
<dbReference type="EMBL" id="JASJQH010007577">
    <property type="protein sequence ID" value="KAK9704227.1"/>
    <property type="molecule type" value="Genomic_DNA"/>
</dbReference>
<dbReference type="Proteomes" id="UP001479436">
    <property type="component" value="Unassembled WGS sequence"/>
</dbReference>
<keyword evidence="3" id="KW-1185">Reference proteome</keyword>
<evidence type="ECO:0000313" key="2">
    <source>
        <dbReference type="EMBL" id="KAK9704227.1"/>
    </source>
</evidence>
<feature type="transmembrane region" description="Helical" evidence="1">
    <location>
        <begin position="65"/>
        <end position="85"/>
    </location>
</feature>
<comment type="caution">
    <text evidence="2">The sequence shown here is derived from an EMBL/GenBank/DDBJ whole genome shotgun (WGS) entry which is preliminary data.</text>
</comment>
<feature type="transmembrane region" description="Helical" evidence="1">
    <location>
        <begin position="111"/>
        <end position="130"/>
    </location>
</feature>
<sequence length="320" mass="36540">MLAFPETTQPKIGVAYFDFRVKPLEYLVELSTIQGSVLDIFFIGALILICYVLKAIFRGFFEKNIRSAIAVTMIIYLIVTAFFPIDALHELVFVDPVQAIFDFRLVHMPSFKTYVVIAYLLGIVSCYLLVITWQVSSHDACAYREYISYILNCQLGFLWKLLDFNGALYCQSPCVRKVTGPYCPDCPLCQSKFSMCVDFTDLRIGYLDRPDLSIGARKWMRLITLAIILILLSFLSQRLSTILLDLKNVYTFMIPALIYSVSEVIMYGIIVGFLCFLNSVESIDGVYVDYWEPTCYVHFGTGQSELDRLTLAHTQVITPY</sequence>
<feature type="transmembrane region" description="Helical" evidence="1">
    <location>
        <begin position="256"/>
        <end position="277"/>
    </location>
</feature>
<keyword evidence="1" id="KW-0472">Membrane</keyword>
<evidence type="ECO:0000313" key="3">
    <source>
        <dbReference type="Proteomes" id="UP001479436"/>
    </source>
</evidence>
<accession>A0ABR2VWJ8</accession>
<feature type="transmembrane region" description="Helical" evidence="1">
    <location>
        <begin position="33"/>
        <end position="53"/>
    </location>
</feature>
<keyword evidence="1" id="KW-0812">Transmembrane</keyword>
<proteinExistence type="predicted"/>
<reference evidence="2 3" key="1">
    <citation type="submission" date="2023-04" db="EMBL/GenBank/DDBJ databases">
        <title>Genome of Basidiobolus ranarum AG-B5.</title>
        <authorList>
            <person name="Stajich J.E."/>
            <person name="Carter-House D."/>
            <person name="Gryganskyi A."/>
        </authorList>
    </citation>
    <scope>NUCLEOTIDE SEQUENCE [LARGE SCALE GENOMIC DNA]</scope>
    <source>
        <strain evidence="2 3">AG-B5</strain>
    </source>
</reference>
<organism evidence="2 3">
    <name type="scientific">Basidiobolus ranarum</name>
    <dbReference type="NCBI Taxonomy" id="34480"/>
    <lineage>
        <taxon>Eukaryota</taxon>
        <taxon>Fungi</taxon>
        <taxon>Fungi incertae sedis</taxon>
        <taxon>Zoopagomycota</taxon>
        <taxon>Entomophthoromycotina</taxon>
        <taxon>Basidiobolomycetes</taxon>
        <taxon>Basidiobolales</taxon>
        <taxon>Basidiobolaceae</taxon>
        <taxon>Basidiobolus</taxon>
    </lineage>
</organism>
<feature type="transmembrane region" description="Helical" evidence="1">
    <location>
        <begin position="219"/>
        <end position="236"/>
    </location>
</feature>
<gene>
    <name evidence="2" type="ORF">K7432_010318</name>
</gene>
<protein>
    <submittedName>
        <fullName evidence="2">Uncharacterized protein</fullName>
    </submittedName>
</protein>
<name>A0ABR2VWJ8_9FUNG</name>
<keyword evidence="1" id="KW-1133">Transmembrane helix</keyword>